<sequence>MPLYDCMLMLKPHVRKEALMDLVARVGKHVYSRNGVVTDIKSFGTVQLGYGIKKLDGRHYQGQLMQMTMMATPNINKELHYLNKEDRLLRWLLVKHRDVKFGLEFMDEDDEDGDVDFSEFPRDSIFDNDDSEDSDDSSSQDDDDDDSTNNHK</sequence>
<feature type="region of interest" description="Disordered" evidence="2">
    <location>
        <begin position="108"/>
        <end position="152"/>
    </location>
</feature>
<proteinExistence type="inferred from homology"/>
<reference evidence="3 4" key="1">
    <citation type="journal article" date="2023" name="Int. J. Mol. Sci.">
        <title>De Novo Assembly and Annotation of 11 Diverse Shrub Willow (Salix) Genomes Reveals Novel Gene Organization in Sex-Linked Regions.</title>
        <authorList>
            <person name="Hyden B."/>
            <person name="Feng K."/>
            <person name="Yates T.B."/>
            <person name="Jawdy S."/>
            <person name="Cereghino C."/>
            <person name="Smart L.B."/>
            <person name="Muchero W."/>
        </authorList>
    </citation>
    <scope>NUCLEOTIDE SEQUENCE [LARGE SCALE GENOMIC DNA]</scope>
    <source>
        <tissue evidence="3">Shoot tip</tissue>
    </source>
</reference>
<dbReference type="AlphaFoldDB" id="A0AAD6L5L9"/>
<dbReference type="GO" id="GO:0003735">
    <property type="term" value="F:structural constituent of ribosome"/>
    <property type="evidence" value="ECO:0007669"/>
    <property type="project" value="InterPro"/>
</dbReference>
<evidence type="ECO:0000256" key="1">
    <source>
        <dbReference type="ARBA" id="ARBA00009512"/>
    </source>
</evidence>
<protein>
    <recommendedName>
        <fullName evidence="5">Ribosomal protein S6</fullName>
    </recommendedName>
</protein>
<evidence type="ECO:0000313" key="3">
    <source>
        <dbReference type="EMBL" id="KAJ6435736.1"/>
    </source>
</evidence>
<feature type="compositionally biased region" description="Acidic residues" evidence="2">
    <location>
        <begin position="108"/>
        <end position="117"/>
    </location>
</feature>
<dbReference type="GO" id="GO:0005737">
    <property type="term" value="C:cytoplasm"/>
    <property type="evidence" value="ECO:0007669"/>
    <property type="project" value="UniProtKB-ARBA"/>
</dbReference>
<dbReference type="CDD" id="cd15465">
    <property type="entry name" value="bS6_mito"/>
    <property type="match status" value="1"/>
</dbReference>
<dbReference type="InterPro" id="IPR035980">
    <property type="entry name" value="Ribosomal_bS6_sf"/>
</dbReference>
<dbReference type="FunFam" id="3.30.70.60:FF:000012">
    <property type="entry name" value="Translation elongation factor EF1B/ribosomal protein S6 family protein"/>
    <property type="match status" value="1"/>
</dbReference>
<evidence type="ECO:0000256" key="2">
    <source>
        <dbReference type="SAM" id="MobiDB-lite"/>
    </source>
</evidence>
<accession>A0AAD6L5L9</accession>
<dbReference type="GO" id="GO:0006412">
    <property type="term" value="P:translation"/>
    <property type="evidence" value="ECO:0007669"/>
    <property type="project" value="InterPro"/>
</dbReference>
<dbReference type="PANTHER" id="PTHR21011:SF1">
    <property type="entry name" value="SMALL RIBOSOMAL SUBUNIT PROTEIN BS6M"/>
    <property type="match status" value="1"/>
</dbReference>
<organism evidence="3 4">
    <name type="scientific">Salix udensis</name>
    <dbReference type="NCBI Taxonomy" id="889485"/>
    <lineage>
        <taxon>Eukaryota</taxon>
        <taxon>Viridiplantae</taxon>
        <taxon>Streptophyta</taxon>
        <taxon>Embryophyta</taxon>
        <taxon>Tracheophyta</taxon>
        <taxon>Spermatophyta</taxon>
        <taxon>Magnoliopsida</taxon>
        <taxon>eudicotyledons</taxon>
        <taxon>Gunneridae</taxon>
        <taxon>Pentapetalae</taxon>
        <taxon>rosids</taxon>
        <taxon>fabids</taxon>
        <taxon>Malpighiales</taxon>
        <taxon>Salicaceae</taxon>
        <taxon>Saliceae</taxon>
        <taxon>Salix</taxon>
    </lineage>
</organism>
<gene>
    <name evidence="3" type="ORF">OIU84_000869</name>
</gene>
<dbReference type="Proteomes" id="UP001162972">
    <property type="component" value="Chromosome 18"/>
</dbReference>
<dbReference type="Pfam" id="PF01250">
    <property type="entry name" value="Ribosomal_S6"/>
    <property type="match status" value="1"/>
</dbReference>
<keyword evidence="4" id="KW-1185">Reference proteome</keyword>
<comment type="similarity">
    <text evidence="1">Belongs to the bacterial ribosomal protein bS6 family.</text>
</comment>
<dbReference type="PANTHER" id="PTHR21011">
    <property type="entry name" value="MITOCHONDRIAL 28S RIBOSOMAL PROTEIN S6"/>
    <property type="match status" value="1"/>
</dbReference>
<dbReference type="InterPro" id="IPR000529">
    <property type="entry name" value="Ribosomal_bS6"/>
</dbReference>
<dbReference type="Gene3D" id="3.30.70.60">
    <property type="match status" value="1"/>
</dbReference>
<feature type="compositionally biased region" description="Acidic residues" evidence="2">
    <location>
        <begin position="126"/>
        <end position="152"/>
    </location>
</feature>
<name>A0AAD6L5L9_9ROSI</name>
<dbReference type="EMBL" id="JAPFFJ010000001">
    <property type="protein sequence ID" value="KAJ6435736.1"/>
    <property type="molecule type" value="Genomic_DNA"/>
</dbReference>
<comment type="caution">
    <text evidence="3">The sequence shown here is derived from an EMBL/GenBank/DDBJ whole genome shotgun (WGS) entry which is preliminary data.</text>
</comment>
<dbReference type="GO" id="GO:0070181">
    <property type="term" value="F:small ribosomal subunit rRNA binding"/>
    <property type="evidence" value="ECO:0007669"/>
    <property type="project" value="TreeGrafter"/>
</dbReference>
<evidence type="ECO:0000313" key="4">
    <source>
        <dbReference type="Proteomes" id="UP001162972"/>
    </source>
</evidence>
<dbReference type="SUPFAM" id="SSF54995">
    <property type="entry name" value="Ribosomal protein S6"/>
    <property type="match status" value="1"/>
</dbReference>
<dbReference type="GO" id="GO:0005840">
    <property type="term" value="C:ribosome"/>
    <property type="evidence" value="ECO:0007669"/>
    <property type="project" value="InterPro"/>
</dbReference>
<evidence type="ECO:0008006" key="5">
    <source>
        <dbReference type="Google" id="ProtNLM"/>
    </source>
</evidence>
<dbReference type="InterPro" id="IPR014717">
    <property type="entry name" value="Transl_elong_EF1B/ribsomal_bS6"/>
</dbReference>